<feature type="transmembrane region" description="Helical" evidence="19">
    <location>
        <begin position="170"/>
        <end position="201"/>
    </location>
</feature>
<keyword evidence="17" id="KW-1208">Phospholipid metabolism</keyword>
<evidence type="ECO:0000256" key="5">
    <source>
        <dbReference type="ARBA" id="ARBA00010185"/>
    </source>
</evidence>
<feature type="transmembrane region" description="Helical" evidence="19">
    <location>
        <begin position="128"/>
        <end position="149"/>
    </location>
</feature>
<keyword evidence="9" id="KW-0444">Lipid biosynthesis</keyword>
<dbReference type="PROSITE" id="PS01315">
    <property type="entry name" value="CDS"/>
    <property type="match status" value="1"/>
</dbReference>
<dbReference type="Pfam" id="PF01148">
    <property type="entry name" value="CTP_transf_1"/>
    <property type="match status" value="1"/>
</dbReference>
<keyword evidence="8" id="KW-1003">Cell membrane</keyword>
<dbReference type="InterPro" id="IPR000374">
    <property type="entry name" value="PC_trans"/>
</dbReference>
<reference evidence="20 21" key="1">
    <citation type="submission" date="2023-01" db="EMBL/GenBank/DDBJ databases">
        <title>Thalassococcus onchidii sp. nov., isolated from a marine invertebrate from the South China Sea.</title>
        <authorList>
            <person name="Xu S."/>
            <person name="Liu Z."/>
            <person name="Xu Y."/>
        </authorList>
    </citation>
    <scope>NUCLEOTIDE SEQUENCE [LARGE SCALE GENOMIC DNA]</scope>
    <source>
        <strain evidence="20 21">KCTC 32084</strain>
    </source>
</reference>
<evidence type="ECO:0000313" key="21">
    <source>
        <dbReference type="Proteomes" id="UP001210720"/>
    </source>
</evidence>
<comment type="subcellular location">
    <subcellularLocation>
        <location evidence="2">Cell membrane</location>
        <topology evidence="2">Multi-pass membrane protein</topology>
    </subcellularLocation>
</comment>
<proteinExistence type="inferred from homology"/>
<evidence type="ECO:0000313" key="20">
    <source>
        <dbReference type="EMBL" id="MDA7424251.1"/>
    </source>
</evidence>
<gene>
    <name evidence="20" type="ORF">PFY00_05900</name>
</gene>
<name>A0ABT4XQM2_9RHOB</name>
<feature type="transmembrane region" description="Helical" evidence="19">
    <location>
        <begin position="67"/>
        <end position="93"/>
    </location>
</feature>
<organism evidence="20 21">
    <name type="scientific">Thalassococcus lentus</name>
    <dbReference type="NCBI Taxonomy" id="1210524"/>
    <lineage>
        <taxon>Bacteria</taxon>
        <taxon>Pseudomonadati</taxon>
        <taxon>Pseudomonadota</taxon>
        <taxon>Alphaproteobacteria</taxon>
        <taxon>Rhodobacterales</taxon>
        <taxon>Roseobacteraceae</taxon>
        <taxon>Thalassococcus</taxon>
    </lineage>
</organism>
<comment type="catalytic activity">
    <reaction evidence="1 18">
        <text>a 1,2-diacyl-sn-glycero-3-phosphate + CTP + H(+) = a CDP-1,2-diacyl-sn-glycerol + diphosphate</text>
        <dbReference type="Rhea" id="RHEA:16229"/>
        <dbReference type="ChEBI" id="CHEBI:15378"/>
        <dbReference type="ChEBI" id="CHEBI:33019"/>
        <dbReference type="ChEBI" id="CHEBI:37563"/>
        <dbReference type="ChEBI" id="CHEBI:58332"/>
        <dbReference type="ChEBI" id="CHEBI:58608"/>
        <dbReference type="EC" id="2.7.7.41"/>
    </reaction>
</comment>
<evidence type="ECO:0000256" key="15">
    <source>
        <dbReference type="ARBA" id="ARBA00023136"/>
    </source>
</evidence>
<comment type="caution">
    <text evidence="20">The sequence shown here is derived from an EMBL/GenBank/DDBJ whole genome shotgun (WGS) entry which is preliminary data.</text>
</comment>
<protein>
    <recommendedName>
        <fullName evidence="7 18">Phosphatidate cytidylyltransferase</fullName>
        <ecNumber evidence="6 18">2.7.7.41</ecNumber>
    </recommendedName>
</protein>
<evidence type="ECO:0000256" key="9">
    <source>
        <dbReference type="ARBA" id="ARBA00022516"/>
    </source>
</evidence>
<keyword evidence="15 19" id="KW-0472">Membrane</keyword>
<feature type="transmembrane region" description="Helical" evidence="19">
    <location>
        <begin position="240"/>
        <end position="257"/>
    </location>
</feature>
<evidence type="ECO:0000256" key="7">
    <source>
        <dbReference type="ARBA" id="ARBA00019373"/>
    </source>
</evidence>
<feature type="transmembrane region" description="Helical" evidence="19">
    <location>
        <begin position="105"/>
        <end position="122"/>
    </location>
</feature>
<evidence type="ECO:0000256" key="8">
    <source>
        <dbReference type="ARBA" id="ARBA00022475"/>
    </source>
</evidence>
<comment type="similarity">
    <text evidence="5 18">Belongs to the CDS family.</text>
</comment>
<dbReference type="RefSeq" id="WP_271431612.1">
    <property type="nucleotide sequence ID" value="NZ_JAQIOY010000002.1"/>
</dbReference>
<evidence type="ECO:0000256" key="17">
    <source>
        <dbReference type="ARBA" id="ARBA00023264"/>
    </source>
</evidence>
<evidence type="ECO:0000256" key="1">
    <source>
        <dbReference type="ARBA" id="ARBA00001698"/>
    </source>
</evidence>
<feature type="transmembrane region" description="Helical" evidence="19">
    <location>
        <begin position="20"/>
        <end position="47"/>
    </location>
</feature>
<evidence type="ECO:0000256" key="4">
    <source>
        <dbReference type="ARBA" id="ARBA00005189"/>
    </source>
</evidence>
<dbReference type="PANTHER" id="PTHR46382">
    <property type="entry name" value="PHOSPHATIDATE CYTIDYLYLTRANSFERASE"/>
    <property type="match status" value="1"/>
</dbReference>
<evidence type="ECO:0000256" key="19">
    <source>
        <dbReference type="SAM" id="Phobius"/>
    </source>
</evidence>
<evidence type="ECO:0000256" key="10">
    <source>
        <dbReference type="ARBA" id="ARBA00022679"/>
    </source>
</evidence>
<dbReference type="EC" id="2.7.7.41" evidence="6 18"/>
<comment type="pathway">
    <text evidence="4">Lipid metabolism.</text>
</comment>
<dbReference type="GO" id="GO:0004605">
    <property type="term" value="F:phosphatidate cytidylyltransferase activity"/>
    <property type="evidence" value="ECO:0007669"/>
    <property type="project" value="UniProtKB-EC"/>
</dbReference>
<keyword evidence="13 19" id="KW-1133">Transmembrane helix</keyword>
<evidence type="ECO:0000256" key="12">
    <source>
        <dbReference type="ARBA" id="ARBA00022695"/>
    </source>
</evidence>
<evidence type="ECO:0000256" key="11">
    <source>
        <dbReference type="ARBA" id="ARBA00022692"/>
    </source>
</evidence>
<evidence type="ECO:0000256" key="2">
    <source>
        <dbReference type="ARBA" id="ARBA00004651"/>
    </source>
</evidence>
<dbReference type="PANTHER" id="PTHR46382:SF1">
    <property type="entry name" value="PHOSPHATIDATE CYTIDYLYLTRANSFERASE"/>
    <property type="match status" value="1"/>
</dbReference>
<evidence type="ECO:0000256" key="3">
    <source>
        <dbReference type="ARBA" id="ARBA00005119"/>
    </source>
</evidence>
<keyword evidence="10 18" id="KW-0808">Transferase</keyword>
<evidence type="ECO:0000256" key="18">
    <source>
        <dbReference type="RuleBase" id="RU003938"/>
    </source>
</evidence>
<evidence type="ECO:0000256" key="13">
    <source>
        <dbReference type="ARBA" id="ARBA00022989"/>
    </source>
</evidence>
<dbReference type="Proteomes" id="UP001210720">
    <property type="component" value="Unassembled WGS sequence"/>
</dbReference>
<accession>A0ABT4XQM2</accession>
<comment type="pathway">
    <text evidence="3 18">Phospholipid metabolism; CDP-diacylglycerol biosynthesis; CDP-diacylglycerol from sn-glycerol 3-phosphate: step 3/3.</text>
</comment>
<evidence type="ECO:0000256" key="14">
    <source>
        <dbReference type="ARBA" id="ARBA00023098"/>
    </source>
</evidence>
<keyword evidence="14" id="KW-0443">Lipid metabolism</keyword>
<evidence type="ECO:0000256" key="16">
    <source>
        <dbReference type="ARBA" id="ARBA00023209"/>
    </source>
</evidence>
<sequence length="262" mass="27145">MSGSNWDDLKARVGSGVVMIVIAGVGVWLGGIWFHALIAAACGIMIWELVCMLDPARKQSQYALAAAAGLASFVAVYLPVGISLLVLLVPSLLGLARLQKGKTTYAVFAALILLAGYGMMGLRDDFGLVWIFWLLLVVIATDVAGYFAGRMIGGPKLWPRVSPKKTWSGAIAGWLSAAVVGGIFASITGAGFGLVLISIIVSMASQMGDIAESAIKRRAGVKDSSALIPGHGGLLDRFDGMLGAALFILLVGLLVGFPPGAG</sequence>
<dbReference type="EMBL" id="JAQIOY010000002">
    <property type="protein sequence ID" value="MDA7424251.1"/>
    <property type="molecule type" value="Genomic_DNA"/>
</dbReference>
<keyword evidence="21" id="KW-1185">Reference proteome</keyword>
<keyword evidence="11 18" id="KW-0812">Transmembrane</keyword>
<evidence type="ECO:0000256" key="6">
    <source>
        <dbReference type="ARBA" id="ARBA00012487"/>
    </source>
</evidence>
<keyword evidence="12 18" id="KW-0548">Nucleotidyltransferase</keyword>
<keyword evidence="16" id="KW-0594">Phospholipid biosynthesis</keyword>